<reference evidence="2 3" key="1">
    <citation type="journal article" date="2010" name="Nature">
        <title>Genome sequence of the palaeopolyploid soybean.</title>
        <authorList>
            <person name="Schmutz J."/>
            <person name="Cannon S.B."/>
            <person name="Schlueter J."/>
            <person name="Ma J."/>
            <person name="Mitros T."/>
            <person name="Nelson W."/>
            <person name="Hyten D.L."/>
            <person name="Song Q."/>
            <person name="Thelen J.J."/>
            <person name="Cheng J."/>
            <person name="Xu D."/>
            <person name="Hellsten U."/>
            <person name="May G.D."/>
            <person name="Yu Y."/>
            <person name="Sakurai T."/>
            <person name="Umezawa T."/>
            <person name="Bhattacharyya M.K."/>
            <person name="Sandhu D."/>
            <person name="Valliyodan B."/>
            <person name="Lindquist E."/>
            <person name="Peto M."/>
            <person name="Grant D."/>
            <person name="Shu S."/>
            <person name="Goodstein D."/>
            <person name="Barry K."/>
            <person name="Futrell-Griggs M."/>
            <person name="Abernathy B."/>
            <person name="Du J."/>
            <person name="Tian Z."/>
            <person name="Zhu L."/>
            <person name="Gill N."/>
            <person name="Joshi T."/>
            <person name="Libault M."/>
            <person name="Sethuraman A."/>
            <person name="Zhang X.-C."/>
            <person name="Shinozaki K."/>
            <person name="Nguyen H.T."/>
            <person name="Wing R.A."/>
            <person name="Cregan P."/>
            <person name="Specht J."/>
            <person name="Grimwood J."/>
            <person name="Rokhsar D."/>
            <person name="Stacey G."/>
            <person name="Shoemaker R.C."/>
            <person name="Jackson S.A."/>
        </authorList>
    </citation>
    <scope>NUCLEOTIDE SEQUENCE [LARGE SCALE GENOMIC DNA]</scope>
    <source>
        <strain evidence="3">cv. Williams 82</strain>
        <tissue evidence="2">Callus</tissue>
    </source>
</reference>
<evidence type="ECO:0000256" key="1">
    <source>
        <dbReference type="SAM" id="Phobius"/>
    </source>
</evidence>
<evidence type="ECO:0000313" key="3">
    <source>
        <dbReference type="EnsemblPlants" id="KRH36998"/>
    </source>
</evidence>
<reference evidence="2" key="3">
    <citation type="submission" date="2018-07" db="EMBL/GenBank/DDBJ databases">
        <title>WGS assembly of Glycine max.</title>
        <authorList>
            <person name="Schmutz J."/>
            <person name="Cannon S."/>
            <person name="Schlueter J."/>
            <person name="Ma J."/>
            <person name="Mitros T."/>
            <person name="Nelson W."/>
            <person name="Hyten D."/>
            <person name="Song Q."/>
            <person name="Thelen J."/>
            <person name="Cheng J."/>
            <person name="Xu D."/>
            <person name="Hellsten U."/>
            <person name="May G."/>
            <person name="Yu Y."/>
            <person name="Sakurai T."/>
            <person name="Umezawa T."/>
            <person name="Bhattacharyya M."/>
            <person name="Sandhu D."/>
            <person name="Valliyodan B."/>
            <person name="Lindquist E."/>
            <person name="Peto M."/>
            <person name="Grant D."/>
            <person name="Shu S."/>
            <person name="Goodstein D."/>
            <person name="Barry K."/>
            <person name="Futrell-Griggs M."/>
            <person name="Abernathy B."/>
            <person name="Du J."/>
            <person name="Tian Z."/>
            <person name="Zhu L."/>
            <person name="Gill N."/>
            <person name="Joshi T."/>
            <person name="Libault M."/>
            <person name="Sethuraman A."/>
            <person name="Zhang X."/>
            <person name="Shinozaki K."/>
            <person name="Nguyen H."/>
            <person name="Wing R."/>
            <person name="Cregan P."/>
            <person name="Specht J."/>
            <person name="Grimwood J."/>
            <person name="Rokhsar D."/>
            <person name="Stacey G."/>
            <person name="Shoemaker R."/>
            <person name="Jackson S."/>
        </authorList>
    </citation>
    <scope>NUCLEOTIDE SEQUENCE</scope>
    <source>
        <tissue evidence="2">Callus</tissue>
    </source>
</reference>
<dbReference type="Proteomes" id="UP000008827">
    <property type="component" value="Chromosome 9"/>
</dbReference>
<feature type="transmembrane region" description="Helical" evidence="1">
    <location>
        <begin position="6"/>
        <end position="26"/>
    </location>
</feature>
<reference evidence="3" key="2">
    <citation type="submission" date="2018-02" db="UniProtKB">
        <authorList>
            <consortium name="EnsemblPlants"/>
        </authorList>
    </citation>
    <scope>IDENTIFICATION</scope>
    <source>
        <strain evidence="3">Williams 82</strain>
    </source>
</reference>
<dbReference type="InParanoid" id="K7LBP2"/>
<evidence type="ECO:0000313" key="4">
    <source>
        <dbReference type="Proteomes" id="UP000008827"/>
    </source>
</evidence>
<keyword evidence="1" id="KW-0812">Transmembrane</keyword>
<accession>K7LBP2</accession>
<dbReference type="PaxDb" id="3847-GLYMA09G04243.1"/>
<proteinExistence type="predicted"/>
<dbReference type="AlphaFoldDB" id="K7LBP2"/>
<sequence>MATVGFWWPGLAFAGFLFWLGIISMGQSELLGSGHHPFPWTSSNMDNKSCLCSLLGFSSSTLKPPWPPRRIFATTETP</sequence>
<keyword evidence="4" id="KW-1185">Reference proteome</keyword>
<keyword evidence="1" id="KW-1133">Transmembrane helix</keyword>
<protein>
    <submittedName>
        <fullName evidence="2 3">Uncharacterized protein</fullName>
    </submittedName>
</protein>
<dbReference type="EMBL" id="CM000842">
    <property type="protein sequence ID" value="KRH36998.1"/>
    <property type="molecule type" value="Genomic_DNA"/>
</dbReference>
<keyword evidence="1" id="KW-0472">Membrane</keyword>
<organism evidence="2">
    <name type="scientific">Glycine max</name>
    <name type="common">Soybean</name>
    <name type="synonym">Glycine hispida</name>
    <dbReference type="NCBI Taxonomy" id="3847"/>
    <lineage>
        <taxon>Eukaryota</taxon>
        <taxon>Viridiplantae</taxon>
        <taxon>Streptophyta</taxon>
        <taxon>Embryophyta</taxon>
        <taxon>Tracheophyta</taxon>
        <taxon>Spermatophyta</taxon>
        <taxon>Magnoliopsida</taxon>
        <taxon>eudicotyledons</taxon>
        <taxon>Gunneridae</taxon>
        <taxon>Pentapetalae</taxon>
        <taxon>rosids</taxon>
        <taxon>fabids</taxon>
        <taxon>Fabales</taxon>
        <taxon>Fabaceae</taxon>
        <taxon>Papilionoideae</taxon>
        <taxon>50 kb inversion clade</taxon>
        <taxon>NPAAA clade</taxon>
        <taxon>indigoferoid/millettioid clade</taxon>
        <taxon>Phaseoleae</taxon>
        <taxon>Glycine</taxon>
        <taxon>Glycine subgen. Soja</taxon>
    </lineage>
</organism>
<name>K7LBP2_SOYBN</name>
<dbReference type="HOGENOM" id="CLU_2626898_0_0_1"/>
<gene>
    <name evidence="2" type="ORF">GLYMA_09G037700</name>
</gene>
<dbReference type="Gramene" id="KRH36998">
    <property type="protein sequence ID" value="KRH36998"/>
    <property type="gene ID" value="GLYMA_09G037700"/>
</dbReference>
<dbReference type="EnsemblPlants" id="KRH36998">
    <property type="protein sequence ID" value="KRH36998"/>
    <property type="gene ID" value="GLYMA_09G037700"/>
</dbReference>
<evidence type="ECO:0000313" key="2">
    <source>
        <dbReference type="EMBL" id="KRH36998.1"/>
    </source>
</evidence>